<dbReference type="InterPro" id="IPR040727">
    <property type="entry name" value="NAPRTase_N"/>
</dbReference>
<keyword evidence="3" id="KW-1185">Reference proteome</keyword>
<proteinExistence type="predicted"/>
<evidence type="ECO:0000313" key="3">
    <source>
        <dbReference type="Proteomes" id="UP000070544"/>
    </source>
</evidence>
<dbReference type="UniPathway" id="UPA00253"/>
<feature type="domain" description="Nicotinate phosphoribosyltransferase N-terminal" evidence="1">
    <location>
        <begin position="135"/>
        <end position="223"/>
    </location>
</feature>
<dbReference type="Proteomes" id="UP000070544">
    <property type="component" value="Unassembled WGS sequence"/>
</dbReference>
<dbReference type="EMBL" id="KQ965761">
    <property type="protein sequence ID" value="KXS15558.1"/>
    <property type="molecule type" value="Genomic_DNA"/>
</dbReference>
<dbReference type="STRING" id="1344416.A0A139AFM2"/>
<sequence>MLTTPSPMPSVVLSLTYSLEWNAAALGGPFATFALQVGSGHLSLSSVAKSTHVVVDRTPRDGGTHAISGFERGAARAEHGHIPCAVWPGEDDRKGACVRGLDSGNSAGVPPSYRTTWTQRIKRGPLPWPGLQSILDNDLYKFTMQQAVLEHYPTIVVEYRFKTRSPDRDKFSQEAFNAFKRKVEDMKDAFLTPEEKDWIEKEHSYFRPEYLDYLAQFRFRPQERLRYFFVVPLHLLSGIFFEFMDTNWSYGGQVETIHAKIRRLVDNNSTSPISVPV</sequence>
<gene>
    <name evidence="2" type="ORF">M427DRAFT_69926</name>
</gene>
<name>A0A139AFM2_GONPJ</name>
<protein>
    <submittedName>
        <fullName evidence="2">Nicotinate/Quinolinate PRTase C-terminal domain-like protein</fullName>
    </submittedName>
</protein>
<accession>A0A139AFM2</accession>
<dbReference type="OrthoDB" id="193380at2759"/>
<dbReference type="Gene3D" id="3.20.140.10">
    <property type="entry name" value="nicotinate phosphoribosyltransferase"/>
    <property type="match status" value="1"/>
</dbReference>
<reference evidence="2 3" key="1">
    <citation type="journal article" date="2015" name="Genome Biol. Evol.">
        <title>Phylogenomic analyses indicate that early fungi evolved digesting cell walls of algal ancestors of land plants.</title>
        <authorList>
            <person name="Chang Y."/>
            <person name="Wang S."/>
            <person name="Sekimoto S."/>
            <person name="Aerts A.L."/>
            <person name="Choi C."/>
            <person name="Clum A."/>
            <person name="LaButti K.M."/>
            <person name="Lindquist E.A."/>
            <person name="Yee Ngan C."/>
            <person name="Ohm R.A."/>
            <person name="Salamov A.A."/>
            <person name="Grigoriev I.V."/>
            <person name="Spatafora J.W."/>
            <person name="Berbee M.L."/>
        </authorList>
    </citation>
    <scope>NUCLEOTIDE SEQUENCE [LARGE SCALE GENOMIC DNA]</scope>
    <source>
        <strain evidence="2 3">JEL478</strain>
    </source>
</reference>
<evidence type="ECO:0000313" key="2">
    <source>
        <dbReference type="EMBL" id="KXS15558.1"/>
    </source>
</evidence>
<dbReference type="AlphaFoldDB" id="A0A139AFM2"/>
<evidence type="ECO:0000259" key="1">
    <source>
        <dbReference type="Pfam" id="PF17767"/>
    </source>
</evidence>
<dbReference type="GO" id="GO:0009435">
    <property type="term" value="P:NAD+ biosynthetic process"/>
    <property type="evidence" value="ECO:0007669"/>
    <property type="project" value="UniProtKB-UniPathway"/>
</dbReference>
<dbReference type="SUPFAM" id="SSF54675">
    <property type="entry name" value="Nicotinate/Quinolinate PRTase N-terminal domain-like"/>
    <property type="match status" value="1"/>
</dbReference>
<dbReference type="Pfam" id="PF17767">
    <property type="entry name" value="NAPRTase_N"/>
    <property type="match status" value="1"/>
</dbReference>
<organism evidence="2 3">
    <name type="scientific">Gonapodya prolifera (strain JEL478)</name>
    <name type="common">Monoblepharis prolifera</name>
    <dbReference type="NCBI Taxonomy" id="1344416"/>
    <lineage>
        <taxon>Eukaryota</taxon>
        <taxon>Fungi</taxon>
        <taxon>Fungi incertae sedis</taxon>
        <taxon>Chytridiomycota</taxon>
        <taxon>Chytridiomycota incertae sedis</taxon>
        <taxon>Monoblepharidomycetes</taxon>
        <taxon>Monoblepharidales</taxon>
        <taxon>Gonapodyaceae</taxon>
        <taxon>Gonapodya</taxon>
    </lineage>
</organism>